<protein>
    <submittedName>
        <fullName evidence="1">Uncharacterized protein</fullName>
    </submittedName>
</protein>
<evidence type="ECO:0000313" key="2">
    <source>
        <dbReference type="Proteomes" id="UP000306378"/>
    </source>
</evidence>
<comment type="caution">
    <text evidence="1">The sequence shown here is derived from an EMBL/GenBank/DDBJ whole genome shotgun (WGS) entry which is preliminary data.</text>
</comment>
<evidence type="ECO:0000313" key="1">
    <source>
        <dbReference type="EMBL" id="TLF77657.1"/>
    </source>
</evidence>
<gene>
    <name evidence="1" type="ORF">FEK34_15220</name>
</gene>
<reference evidence="1 2" key="1">
    <citation type="submission" date="2019-05" db="EMBL/GenBank/DDBJ databases">
        <title>Genomes sequences of two Nocardia cyriacigeorgica environmental isolates, type strains Nocardia asteroides ATCC 19247 and Nocardia cyriacigeorgica DSM 44484.</title>
        <authorList>
            <person name="Vautrin F."/>
            <person name="Bergeron E."/>
            <person name="Dubost A."/>
            <person name="Abrouk D."/>
            <person name="Rodriguez Nava V."/>
            <person name="Pujic P."/>
        </authorList>
    </citation>
    <scope>NUCLEOTIDE SEQUENCE [LARGE SCALE GENOMIC DNA]</scope>
    <source>
        <strain evidence="1 2">EML 446</strain>
    </source>
</reference>
<organism evidence="1 2">
    <name type="scientific">Nocardia cyriacigeorgica</name>
    <dbReference type="NCBI Taxonomy" id="135487"/>
    <lineage>
        <taxon>Bacteria</taxon>
        <taxon>Bacillati</taxon>
        <taxon>Actinomycetota</taxon>
        <taxon>Actinomycetes</taxon>
        <taxon>Mycobacteriales</taxon>
        <taxon>Nocardiaceae</taxon>
        <taxon>Nocardia</taxon>
    </lineage>
</organism>
<proteinExistence type="predicted"/>
<sequence length="78" mass="8548">MKRIRNDGRVMLASCDWRGTPLGASVPGFAEVLAPHASAHFIDLMKRKYGLVARAGLLGSRLRGGTERMAGIRIRLDE</sequence>
<accession>A0A5R8NSF9</accession>
<dbReference type="EMBL" id="VBUT01000005">
    <property type="protein sequence ID" value="TLF77657.1"/>
    <property type="molecule type" value="Genomic_DNA"/>
</dbReference>
<dbReference type="Proteomes" id="UP000306378">
    <property type="component" value="Unassembled WGS sequence"/>
</dbReference>
<dbReference type="AlphaFoldDB" id="A0A5R8NSF9"/>
<dbReference type="RefSeq" id="WP_138448512.1">
    <property type="nucleotide sequence ID" value="NZ_VBUT01000005.1"/>
</dbReference>
<name>A0A5R8NSF9_9NOCA</name>